<feature type="domain" description="Ketoreductase" evidence="3">
    <location>
        <begin position="36"/>
        <end position="219"/>
    </location>
</feature>
<dbReference type="InterPro" id="IPR002347">
    <property type="entry name" value="SDR_fam"/>
</dbReference>
<dbReference type="SUPFAM" id="SSF51735">
    <property type="entry name" value="NAD(P)-binding Rossmann-fold domains"/>
    <property type="match status" value="1"/>
</dbReference>
<dbReference type="PANTHER" id="PTHR43639:SF1">
    <property type="entry name" value="SHORT-CHAIN DEHYDROGENASE_REDUCTASE FAMILY PROTEIN"/>
    <property type="match status" value="1"/>
</dbReference>
<proteinExistence type="inferred from homology"/>
<name>A0A8B6X965_9BURK</name>
<keyword evidence="2" id="KW-0560">Oxidoreductase</keyword>
<organism evidence="4 5">
    <name type="scientific">Derxia gummosa DSM 723</name>
    <dbReference type="NCBI Taxonomy" id="1121388"/>
    <lineage>
        <taxon>Bacteria</taxon>
        <taxon>Pseudomonadati</taxon>
        <taxon>Pseudomonadota</taxon>
        <taxon>Betaproteobacteria</taxon>
        <taxon>Burkholderiales</taxon>
        <taxon>Alcaligenaceae</taxon>
        <taxon>Derxia</taxon>
    </lineage>
</organism>
<reference evidence="5" key="1">
    <citation type="journal article" date="1995" name="Biochemistry">
        <title>Short-chain dehydrogenases/reductases (SDR).</title>
        <authorList>
            <person name="Jornvall H."/>
            <person name="Persson B."/>
            <person name="Krook M."/>
            <person name="Atrian S."/>
            <person name="Gonzalez-Duarte R."/>
            <person name="Jeffery J."/>
            <person name="Ghosh D."/>
        </authorList>
    </citation>
    <scope>NUCLEOTIDE SEQUENCE</scope>
</reference>
<evidence type="ECO:0000256" key="2">
    <source>
        <dbReference type="ARBA" id="ARBA00023002"/>
    </source>
</evidence>
<dbReference type="InterPro" id="IPR036291">
    <property type="entry name" value="NAD(P)-bd_dom_sf"/>
</dbReference>
<dbReference type="PRINTS" id="PR00081">
    <property type="entry name" value="GDHRDH"/>
</dbReference>
<dbReference type="InterPro" id="IPR057326">
    <property type="entry name" value="KR_dom"/>
</dbReference>
<evidence type="ECO:0000256" key="1">
    <source>
        <dbReference type="ARBA" id="ARBA00006484"/>
    </source>
</evidence>
<dbReference type="PRINTS" id="PR00080">
    <property type="entry name" value="SDRFAMILY"/>
</dbReference>
<dbReference type="AlphaFoldDB" id="A0A8B6X965"/>
<dbReference type="PANTHER" id="PTHR43639">
    <property type="entry name" value="OXIDOREDUCTASE, SHORT-CHAIN DEHYDROGENASE/REDUCTASE FAMILY (AFU_ORTHOLOGUE AFUA_5G02870)"/>
    <property type="match status" value="1"/>
</dbReference>
<comment type="similarity">
    <text evidence="1">Belongs to the short-chain dehydrogenases/reductases (SDR) family.</text>
</comment>
<evidence type="ECO:0000313" key="4">
    <source>
        <dbReference type="Proteomes" id="UP000675920"/>
    </source>
</evidence>
<accession>A0A8B6X965</accession>
<dbReference type="Proteomes" id="UP000675920">
    <property type="component" value="Unplaced"/>
</dbReference>
<reference evidence="5" key="4">
    <citation type="journal article" date="2008" name="Cell. Mol. Life Sci.">
        <title>Medium- and short-chain dehydrogenase/reductase gene and protein families : Structure-function relationships in short-chain alcohol dehydrogenases.</title>
        <authorList>
            <person name="Ladenstein R."/>
            <person name="Winberg J.O."/>
            <person name="Benach J."/>
        </authorList>
    </citation>
    <scope>NUCLEOTIDE SEQUENCE</scope>
</reference>
<sequence length="279" mass="28110">MSGVGSLLARLGDWGPLTRRRARSQEPTASLTPANARVLVCGASGGLGQAIAERFARDGAKVALHFNRSRSAAERLAAGLVAEGCAAPALVGADLRDAEAAGRCLSEAAAALGGLDVLVLAVGSAKDGPLALVDDDDMAECMRDNLAPVVNAAEAFRALRGEAGGGAIVVVSSVTGLVGQPMRVAYGAAKAAVISYCKSLAREVADSGLRVNIVAPQVTEGGLADLMKAKVRSVLLANTPLARNCTPQDVAGAVRFLALGDAAFVTGAVVNVSGGLITW</sequence>
<dbReference type="SMART" id="SM00822">
    <property type="entry name" value="PKS_KR"/>
    <property type="match status" value="1"/>
</dbReference>
<evidence type="ECO:0000259" key="3">
    <source>
        <dbReference type="SMART" id="SM00822"/>
    </source>
</evidence>
<reference evidence="5" key="3">
    <citation type="journal article" date="2008" name="Cell. Mol. Life Sci.">
        <title>Medium- and short-chain dehydrogenase/reductase gene and protein families : the SDR superfamily: functional and structural diversity within a family of metabolic and regulatory enzymes.</title>
        <authorList>
            <person name="Kavanagh K.L."/>
            <person name="Jornvall H."/>
            <person name="Persson B."/>
            <person name="Oppermann U."/>
        </authorList>
    </citation>
    <scope>NUCLEOTIDE SEQUENCE</scope>
</reference>
<dbReference type="Pfam" id="PF13561">
    <property type="entry name" value="adh_short_C2"/>
    <property type="match status" value="1"/>
</dbReference>
<dbReference type="PROSITE" id="PS00061">
    <property type="entry name" value="ADH_SHORT"/>
    <property type="match status" value="1"/>
</dbReference>
<dbReference type="EC" id="1.1.1.-" evidence="5"/>
<evidence type="ECO:0000313" key="5">
    <source>
        <dbReference type="RefSeq" id="WP_051378988.1"/>
    </source>
</evidence>
<dbReference type="InterPro" id="IPR020904">
    <property type="entry name" value="Sc_DH/Rdtase_CS"/>
</dbReference>
<reference evidence="5" key="5">
    <citation type="submission" date="2025-08" db="UniProtKB">
        <authorList>
            <consortium name="RefSeq"/>
        </authorList>
    </citation>
    <scope>IDENTIFICATION</scope>
</reference>
<keyword evidence="4" id="KW-1185">Reference proteome</keyword>
<dbReference type="OrthoDB" id="9802564at2"/>
<reference evidence="5" key="2">
    <citation type="journal article" date="2003" name="Chem. Biol. Interact.">
        <title>Short-chain dehydrogenases/reductases (SDR): the 2002 update.</title>
        <authorList>
            <person name="Oppermann U."/>
            <person name="Filling C."/>
            <person name="Hult M."/>
            <person name="Shafqat N."/>
            <person name="Wu X."/>
            <person name="Lindh M."/>
            <person name="Shafqat J."/>
            <person name="Nordling E."/>
            <person name="Kallberg Y."/>
            <person name="Persson B."/>
            <person name="Jornvall H."/>
        </authorList>
    </citation>
    <scope>NUCLEOTIDE SEQUENCE</scope>
</reference>
<protein>
    <submittedName>
        <fullName evidence="5">SDR family NAD(P)-dependent oxidoreductase</fullName>
        <ecNumber evidence="5">1.1.1.-</ecNumber>
    </submittedName>
</protein>
<dbReference type="RefSeq" id="WP_051378988.1">
    <property type="nucleotide sequence ID" value="NZ_KI519499.1"/>
</dbReference>
<dbReference type="GO" id="GO:0016491">
    <property type="term" value="F:oxidoreductase activity"/>
    <property type="evidence" value="ECO:0007669"/>
    <property type="project" value="UniProtKB-KW"/>
</dbReference>
<dbReference type="Gene3D" id="3.40.50.720">
    <property type="entry name" value="NAD(P)-binding Rossmann-like Domain"/>
    <property type="match status" value="1"/>
</dbReference>